<dbReference type="STRING" id="763407.A0A167PM66"/>
<dbReference type="InParanoid" id="A0A167PM66"/>
<comment type="similarity">
    <text evidence="3">Belongs to the metallo-beta-lactamase superfamily. RNA-metabolizing metallo-beta-lactamase-like family. INTS9 subfamily.</text>
</comment>
<dbReference type="SUPFAM" id="SSF56281">
    <property type="entry name" value="Metallo-hydrolase/oxidoreductase"/>
    <property type="match status" value="1"/>
</dbReference>
<dbReference type="PANTHER" id="PTHR46094">
    <property type="entry name" value="INTEGRATOR COMPLEX SUBUNIT 9"/>
    <property type="match status" value="1"/>
</dbReference>
<dbReference type="SMART" id="SM01027">
    <property type="entry name" value="Beta-Casp"/>
    <property type="match status" value="1"/>
</dbReference>
<evidence type="ECO:0000256" key="4">
    <source>
        <dbReference type="ARBA" id="ARBA00022490"/>
    </source>
</evidence>
<name>A0A167PM66_PHYB8</name>
<evidence type="ECO:0000256" key="1">
    <source>
        <dbReference type="ARBA" id="ARBA00004123"/>
    </source>
</evidence>
<accession>A0A167PM66</accession>
<evidence type="ECO:0000256" key="2">
    <source>
        <dbReference type="ARBA" id="ARBA00004496"/>
    </source>
</evidence>
<gene>
    <name evidence="7" type="ORF">PHYBLDRAFT_71754</name>
</gene>
<keyword evidence="5" id="KW-0539">Nucleus</keyword>
<sequence>MKIQCIDRMGAPQNTFLVKIRQHTILLNCPLESTALSAFARPATQPLYPQPPSSINTLSSILSSYDETRKSANDTNYSLASSQLDNCEDRCVFRIADFSLVDVHSIDLVIIANSQLMLGLPFLTEYLGYKGKIIATEPTIEFARYRMEELVSYHGHSITSIAPKSSTHFSQLGAMGQSCIEQGWRSLYTMKEIASCIEKIQPVRFTETLTLFSTLRLEAHSSGHSLGSANWLLETSYKKIVFLSSSSLVTGLHPLDFDTSVLKNADVIHVSDLTNQSHLDLSFQRSKAKMMSYIGRALQARGNVLFPIPTMGIIFDLIGEIRNYLLSVGVEIGHETHQIPIYMVGPMANRSLQYANICGEWMTPELQEQLYVPKMPLPHGLLLKSGGLQAVGSISLDVKAKKDFKEPCIVFTGDYACPTNGPVSWFLKKWGNSEHNVCIVVDPEVPSFDVPLGCRMTVLRAPLDTRITLTEVGRLLTMNWMRKLDGSPRHIIIPKCQGATQFQEDWRQKGADVHIYTSGDILDVDLKRKWDKVTISEKVGNSLQLSQLEPQAPGSASYLLPISGSLHLHNNQLVLGDMNSGPSTRAITLADNRTPIQPVDAISIMKRLKESGIEYAALRLVRDHLGNQKIILPSYMEASIVFEPNQTTILADDPEVRELLSAVVRGTIPNI</sequence>
<dbReference type="InterPro" id="IPR022712">
    <property type="entry name" value="Beta_Casp"/>
</dbReference>
<dbReference type="Proteomes" id="UP000077315">
    <property type="component" value="Unassembled WGS sequence"/>
</dbReference>
<feature type="domain" description="Beta-Casp" evidence="6">
    <location>
        <begin position="325"/>
        <end position="450"/>
    </location>
</feature>
<evidence type="ECO:0000256" key="5">
    <source>
        <dbReference type="ARBA" id="ARBA00023242"/>
    </source>
</evidence>
<evidence type="ECO:0000313" key="7">
    <source>
        <dbReference type="EMBL" id="OAD78199.1"/>
    </source>
</evidence>
<evidence type="ECO:0000313" key="8">
    <source>
        <dbReference type="Proteomes" id="UP000077315"/>
    </source>
</evidence>
<dbReference type="InterPro" id="IPR027074">
    <property type="entry name" value="Integrator_9su"/>
</dbReference>
<dbReference type="GeneID" id="29003440"/>
<dbReference type="InterPro" id="IPR001279">
    <property type="entry name" value="Metallo-B-lactamas"/>
</dbReference>
<keyword evidence="8" id="KW-1185">Reference proteome</keyword>
<evidence type="ECO:0000256" key="3">
    <source>
        <dbReference type="ARBA" id="ARBA00006861"/>
    </source>
</evidence>
<dbReference type="RefSeq" id="XP_018296239.1">
    <property type="nucleotide sequence ID" value="XM_018442534.1"/>
</dbReference>
<dbReference type="EMBL" id="KV440973">
    <property type="protein sequence ID" value="OAD78199.1"/>
    <property type="molecule type" value="Genomic_DNA"/>
</dbReference>
<dbReference type="GO" id="GO:0005737">
    <property type="term" value="C:cytoplasm"/>
    <property type="evidence" value="ECO:0007669"/>
    <property type="project" value="UniProtKB-SubCell"/>
</dbReference>
<dbReference type="VEuPathDB" id="FungiDB:PHYBLDRAFT_71754"/>
<dbReference type="Gene3D" id="3.60.15.10">
    <property type="entry name" value="Ribonuclease Z/Hydroxyacylglutathione hydrolase-like"/>
    <property type="match status" value="1"/>
</dbReference>
<dbReference type="PANTHER" id="PTHR46094:SF1">
    <property type="entry name" value="INTEGRATOR COMPLEX SUBUNIT 9"/>
    <property type="match status" value="1"/>
</dbReference>
<dbReference type="OrthoDB" id="5600060at2759"/>
<dbReference type="GO" id="GO:0034472">
    <property type="term" value="P:snRNA 3'-end processing"/>
    <property type="evidence" value="ECO:0007669"/>
    <property type="project" value="TreeGrafter"/>
</dbReference>
<proteinExistence type="inferred from homology"/>
<protein>
    <recommendedName>
        <fullName evidence="6">Beta-Casp domain-containing protein</fullName>
    </recommendedName>
</protein>
<dbReference type="InterPro" id="IPR036866">
    <property type="entry name" value="RibonucZ/Hydroxyglut_hydro"/>
</dbReference>
<dbReference type="GO" id="GO:0032039">
    <property type="term" value="C:integrator complex"/>
    <property type="evidence" value="ECO:0007669"/>
    <property type="project" value="InterPro"/>
</dbReference>
<comment type="subcellular location">
    <subcellularLocation>
        <location evidence="2">Cytoplasm</location>
    </subcellularLocation>
    <subcellularLocation>
        <location evidence="1">Nucleus</location>
    </subcellularLocation>
</comment>
<evidence type="ECO:0000259" key="6">
    <source>
        <dbReference type="SMART" id="SM01027"/>
    </source>
</evidence>
<organism evidence="7 8">
    <name type="scientific">Phycomyces blakesleeanus (strain ATCC 8743b / DSM 1359 / FGSC 10004 / NBRC 33097 / NRRL 1555)</name>
    <dbReference type="NCBI Taxonomy" id="763407"/>
    <lineage>
        <taxon>Eukaryota</taxon>
        <taxon>Fungi</taxon>
        <taxon>Fungi incertae sedis</taxon>
        <taxon>Mucoromycota</taxon>
        <taxon>Mucoromycotina</taxon>
        <taxon>Mucoromycetes</taxon>
        <taxon>Mucorales</taxon>
        <taxon>Phycomycetaceae</taxon>
        <taxon>Phycomyces</taxon>
    </lineage>
</organism>
<dbReference type="Pfam" id="PF16661">
    <property type="entry name" value="Lactamase_B_6"/>
    <property type="match status" value="1"/>
</dbReference>
<keyword evidence="4" id="KW-0963">Cytoplasm</keyword>
<reference evidence="8" key="1">
    <citation type="submission" date="2015-06" db="EMBL/GenBank/DDBJ databases">
        <title>Expansion of signal transduction pathways in fungi by whole-genome duplication.</title>
        <authorList>
            <consortium name="DOE Joint Genome Institute"/>
            <person name="Corrochano L.M."/>
            <person name="Kuo A."/>
            <person name="Marcet-Houben M."/>
            <person name="Polaino S."/>
            <person name="Salamov A."/>
            <person name="Villalobos J.M."/>
            <person name="Alvarez M.I."/>
            <person name="Avalos J."/>
            <person name="Benito E.P."/>
            <person name="Benoit I."/>
            <person name="Burger G."/>
            <person name="Camino L.P."/>
            <person name="Canovas D."/>
            <person name="Cerda-Olmedo E."/>
            <person name="Cheng J.-F."/>
            <person name="Dominguez A."/>
            <person name="Elias M."/>
            <person name="Eslava A.P."/>
            <person name="Glaser F."/>
            <person name="Grimwood J."/>
            <person name="Gutierrez G."/>
            <person name="Heitman J."/>
            <person name="Henrissat B."/>
            <person name="Iturriaga E.A."/>
            <person name="Lang B.F."/>
            <person name="Lavin J.L."/>
            <person name="Lee S."/>
            <person name="Li W."/>
            <person name="Lindquist E."/>
            <person name="Lopez-Garcia S."/>
            <person name="Luque E.M."/>
            <person name="Marcos A.T."/>
            <person name="Martin J."/>
            <person name="McCluskey K."/>
            <person name="Medina H.R."/>
            <person name="Miralles-Duran A."/>
            <person name="Miyazaki A."/>
            <person name="Munoz-Torres E."/>
            <person name="Oguiza J.A."/>
            <person name="Ohm R."/>
            <person name="Olmedo M."/>
            <person name="Orejas M."/>
            <person name="Ortiz-Castellanos L."/>
            <person name="Pisabarro A.G."/>
            <person name="Rodriguez-Romero J."/>
            <person name="Ruiz-Herrera J."/>
            <person name="Ruiz-Vazquez R."/>
            <person name="Sanz C."/>
            <person name="Schackwitz W."/>
            <person name="Schmutz J."/>
            <person name="Shahriari M."/>
            <person name="Shelest E."/>
            <person name="Silva-Franco F."/>
            <person name="Soanes D."/>
            <person name="Syed K."/>
            <person name="Tagua V.G."/>
            <person name="Talbot N.J."/>
            <person name="Thon M."/>
            <person name="De vries R.P."/>
            <person name="Wiebenga A."/>
            <person name="Yadav J.S."/>
            <person name="Braun E.L."/>
            <person name="Baker S."/>
            <person name="Garre V."/>
            <person name="Horwitz B."/>
            <person name="Torres-Martinez S."/>
            <person name="Idnurm A."/>
            <person name="Herrera-Estrella A."/>
            <person name="Gabaldon T."/>
            <person name="Grigoriev I.V."/>
        </authorList>
    </citation>
    <scope>NUCLEOTIDE SEQUENCE [LARGE SCALE GENOMIC DNA]</scope>
    <source>
        <strain evidence="8">NRRL 1555(-)</strain>
    </source>
</reference>
<dbReference type="AlphaFoldDB" id="A0A167PM66"/>